<gene>
    <name evidence="13" type="primary">fur</name>
    <name evidence="13" type="ORF">5G4_035</name>
</gene>
<keyword evidence="8" id="KW-0805">Transcription regulation</keyword>
<dbReference type="InterPro" id="IPR002481">
    <property type="entry name" value="FUR"/>
</dbReference>
<comment type="cofactor">
    <cofactor evidence="11">
        <name>Zn(2+)</name>
        <dbReference type="ChEBI" id="CHEBI:29105"/>
    </cofactor>
    <text evidence="11">Binds 1 zinc ion per subunit.</text>
</comment>
<evidence type="ECO:0000256" key="4">
    <source>
        <dbReference type="ARBA" id="ARBA00022490"/>
    </source>
</evidence>
<feature type="binding site" evidence="11">
    <location>
        <position position="90"/>
    </location>
    <ligand>
        <name>Zn(2+)</name>
        <dbReference type="ChEBI" id="CHEBI:29105"/>
    </ligand>
</feature>
<evidence type="ECO:0000256" key="8">
    <source>
        <dbReference type="ARBA" id="ARBA00023015"/>
    </source>
</evidence>
<feature type="binding site" evidence="12">
    <location>
        <position position="84"/>
    </location>
    <ligand>
        <name>Fe cation</name>
        <dbReference type="ChEBI" id="CHEBI:24875"/>
    </ligand>
</feature>
<protein>
    <submittedName>
        <fullName evidence="13">Fe2+/Zn2+ uptake regulation protein</fullName>
    </submittedName>
</protein>
<comment type="similarity">
    <text evidence="2">Belongs to the Fur family.</text>
</comment>
<feature type="binding site" evidence="11">
    <location>
        <position position="93"/>
    </location>
    <ligand>
        <name>Zn(2+)</name>
        <dbReference type="ChEBI" id="CHEBI:29105"/>
    </ligand>
</feature>
<feature type="binding site" evidence="11">
    <location>
        <position position="133"/>
    </location>
    <ligand>
        <name>Zn(2+)</name>
        <dbReference type="ChEBI" id="CHEBI:29105"/>
    </ligand>
</feature>
<evidence type="ECO:0000256" key="1">
    <source>
        <dbReference type="ARBA" id="ARBA00004496"/>
    </source>
</evidence>
<dbReference type="Gene3D" id="3.30.1490.190">
    <property type="match status" value="1"/>
</dbReference>
<keyword evidence="6 11" id="KW-0479">Metal-binding</keyword>
<evidence type="ECO:0000256" key="5">
    <source>
        <dbReference type="ARBA" id="ARBA00022491"/>
    </source>
</evidence>
<comment type="subunit">
    <text evidence="3">Homodimer.</text>
</comment>
<comment type="subcellular location">
    <subcellularLocation>
        <location evidence="1">Cytoplasm</location>
    </subcellularLocation>
</comment>
<dbReference type="GO" id="GO:1900376">
    <property type="term" value="P:regulation of secondary metabolite biosynthetic process"/>
    <property type="evidence" value="ECO:0007669"/>
    <property type="project" value="TreeGrafter"/>
</dbReference>
<evidence type="ECO:0000256" key="12">
    <source>
        <dbReference type="PIRSR" id="PIRSR602481-2"/>
    </source>
</evidence>
<keyword evidence="12" id="KW-0408">Iron</keyword>
<dbReference type="Pfam" id="PF01475">
    <property type="entry name" value="FUR"/>
    <property type="match status" value="1"/>
</dbReference>
<comment type="cofactor">
    <cofactor evidence="12">
        <name>Mn(2+)</name>
        <dbReference type="ChEBI" id="CHEBI:29035"/>
    </cofactor>
    <cofactor evidence="12">
        <name>Fe(2+)</name>
        <dbReference type="ChEBI" id="CHEBI:29033"/>
    </cofactor>
    <text evidence="12">Binds 1 Mn(2+) or Fe(2+) ion per subunit.</text>
</comment>
<dbReference type="GO" id="GO:0008270">
    <property type="term" value="F:zinc ion binding"/>
    <property type="evidence" value="ECO:0007669"/>
    <property type="project" value="TreeGrafter"/>
</dbReference>
<evidence type="ECO:0000256" key="9">
    <source>
        <dbReference type="ARBA" id="ARBA00023125"/>
    </source>
</evidence>
<dbReference type="CDD" id="cd07153">
    <property type="entry name" value="Fur_like"/>
    <property type="match status" value="1"/>
</dbReference>
<proteinExistence type="inferred from homology"/>
<evidence type="ECO:0000313" key="13">
    <source>
        <dbReference type="EMBL" id="ANA08064.1"/>
    </source>
</evidence>
<evidence type="ECO:0000256" key="2">
    <source>
        <dbReference type="ARBA" id="ARBA00007957"/>
    </source>
</evidence>
<dbReference type="InterPro" id="IPR036390">
    <property type="entry name" value="WH_DNA-bd_sf"/>
</dbReference>
<dbReference type="GO" id="GO:0005829">
    <property type="term" value="C:cytosol"/>
    <property type="evidence" value="ECO:0007669"/>
    <property type="project" value="TreeGrafter"/>
</dbReference>
<sequence length="149" mass="16459">MPSQGLVQELRDQGLKITGPRNLVLEHVAGRDENFTAEELAAELAPIGRATVYRTLKLLLDRGMICRVILNDGAVCYRLSNQAHHHHLVCVGCGATEDVHLADVEAVLAGVREATDYELVGHRLEVYGMCPNCRRNGVKAEPHLHTHHD</sequence>
<dbReference type="PANTHER" id="PTHR33202">
    <property type="entry name" value="ZINC UPTAKE REGULATION PROTEIN"/>
    <property type="match status" value="1"/>
</dbReference>
<keyword evidence="7 11" id="KW-0862">Zinc</keyword>
<dbReference type="InterPro" id="IPR036388">
    <property type="entry name" value="WH-like_DNA-bd_sf"/>
</dbReference>
<feature type="binding site" evidence="12">
    <location>
        <position position="105"/>
    </location>
    <ligand>
        <name>Fe cation</name>
        <dbReference type="ChEBI" id="CHEBI:24875"/>
    </ligand>
</feature>
<name>A0A166H3N6_9BACT</name>
<dbReference type="SUPFAM" id="SSF46785">
    <property type="entry name" value="Winged helix' DNA-binding domain"/>
    <property type="match status" value="1"/>
</dbReference>
<keyword evidence="5" id="KW-0678">Repressor</keyword>
<feature type="binding site" evidence="12">
    <location>
        <position position="122"/>
    </location>
    <ligand>
        <name>Fe cation</name>
        <dbReference type="ChEBI" id="CHEBI:24875"/>
    </ligand>
</feature>
<evidence type="ECO:0000256" key="6">
    <source>
        <dbReference type="ARBA" id="ARBA00022723"/>
    </source>
</evidence>
<evidence type="ECO:0000256" key="11">
    <source>
        <dbReference type="PIRSR" id="PIRSR602481-1"/>
    </source>
</evidence>
<keyword evidence="4" id="KW-0963">Cytoplasm</keyword>
<dbReference type="EMBL" id="KT342856">
    <property type="protein sequence ID" value="ANA08064.1"/>
    <property type="molecule type" value="Genomic_DNA"/>
</dbReference>
<keyword evidence="10" id="KW-0804">Transcription</keyword>
<dbReference type="AlphaFoldDB" id="A0A166H3N6"/>
<dbReference type="PANTHER" id="PTHR33202:SF2">
    <property type="entry name" value="FERRIC UPTAKE REGULATION PROTEIN"/>
    <property type="match status" value="1"/>
</dbReference>
<dbReference type="GO" id="GO:0000976">
    <property type="term" value="F:transcription cis-regulatory region binding"/>
    <property type="evidence" value="ECO:0007669"/>
    <property type="project" value="TreeGrafter"/>
</dbReference>
<dbReference type="InterPro" id="IPR043135">
    <property type="entry name" value="Fur_C"/>
</dbReference>
<dbReference type="GO" id="GO:0045892">
    <property type="term" value="P:negative regulation of DNA-templated transcription"/>
    <property type="evidence" value="ECO:0007669"/>
    <property type="project" value="TreeGrafter"/>
</dbReference>
<keyword evidence="9" id="KW-0238">DNA-binding</keyword>
<evidence type="ECO:0000256" key="3">
    <source>
        <dbReference type="ARBA" id="ARBA00011738"/>
    </source>
</evidence>
<evidence type="ECO:0000256" key="7">
    <source>
        <dbReference type="ARBA" id="ARBA00022833"/>
    </source>
</evidence>
<dbReference type="GO" id="GO:0003700">
    <property type="term" value="F:DNA-binding transcription factor activity"/>
    <property type="evidence" value="ECO:0007669"/>
    <property type="project" value="InterPro"/>
</dbReference>
<evidence type="ECO:0000256" key="10">
    <source>
        <dbReference type="ARBA" id="ARBA00023163"/>
    </source>
</evidence>
<feature type="binding site" evidence="11">
    <location>
        <position position="130"/>
    </location>
    <ligand>
        <name>Zn(2+)</name>
        <dbReference type="ChEBI" id="CHEBI:29105"/>
    </ligand>
</feature>
<dbReference type="Gene3D" id="1.10.10.10">
    <property type="entry name" value="Winged helix-like DNA-binding domain superfamily/Winged helix DNA-binding domain"/>
    <property type="match status" value="1"/>
</dbReference>
<organism evidence="13">
    <name type="scientific">uncultured bacterium 5G4</name>
    <dbReference type="NCBI Taxonomy" id="1701326"/>
    <lineage>
        <taxon>Bacteria</taxon>
        <taxon>environmental samples</taxon>
    </lineage>
</organism>
<reference evidence="13" key="1">
    <citation type="submission" date="2015-07" db="EMBL/GenBank/DDBJ databases">
        <title>Exploring the genomic information of specific uncultured soil bacteria through a new metagenomic library-based strategy.</title>
        <authorList>
            <person name="Liu Y."/>
            <person name="Zhang R."/>
        </authorList>
    </citation>
    <scope>NUCLEOTIDE SEQUENCE</scope>
</reference>
<accession>A0A166H3N6</accession>